<feature type="transmembrane region" description="Helical" evidence="13">
    <location>
        <begin position="445"/>
        <end position="468"/>
    </location>
</feature>
<accession>A0A521CPX8</accession>
<dbReference type="GO" id="GO:0005886">
    <property type="term" value="C:plasma membrane"/>
    <property type="evidence" value="ECO:0007669"/>
    <property type="project" value="UniProtKB-SubCell"/>
</dbReference>
<evidence type="ECO:0000313" key="14">
    <source>
        <dbReference type="EMBL" id="SMO61524.1"/>
    </source>
</evidence>
<feature type="transmembrane region" description="Helical" evidence="13">
    <location>
        <begin position="135"/>
        <end position="156"/>
    </location>
</feature>
<feature type="transmembrane region" description="Helical" evidence="13">
    <location>
        <begin position="412"/>
        <end position="436"/>
    </location>
</feature>
<feature type="transmembrane region" description="Helical" evidence="13">
    <location>
        <begin position="98"/>
        <end position="123"/>
    </location>
</feature>
<keyword evidence="5" id="KW-0997">Cell inner membrane</keyword>
<dbReference type="GO" id="GO:0070069">
    <property type="term" value="C:cytochrome complex"/>
    <property type="evidence" value="ECO:0007669"/>
    <property type="project" value="UniProtKB-UniRule"/>
</dbReference>
<dbReference type="OrthoDB" id="9807042at2"/>
<dbReference type="Pfam" id="PF01654">
    <property type="entry name" value="Cyt_bd_oxida_I"/>
    <property type="match status" value="1"/>
</dbReference>
<comment type="subcellular location">
    <subcellularLocation>
        <location evidence="1">Cell inner membrane</location>
        <topology evidence="1">Multi-pass membrane protein</topology>
    </subcellularLocation>
</comment>
<dbReference type="GO" id="GO:0046872">
    <property type="term" value="F:metal ion binding"/>
    <property type="evidence" value="ECO:0007669"/>
    <property type="project" value="UniProtKB-UniRule"/>
</dbReference>
<evidence type="ECO:0000256" key="3">
    <source>
        <dbReference type="ARBA" id="ARBA00022448"/>
    </source>
</evidence>
<keyword evidence="9 13" id="KW-0249">Electron transport</keyword>
<dbReference type="InterPro" id="IPR002585">
    <property type="entry name" value="Cyt-d_ubiquinol_oxidase_su_1"/>
</dbReference>
<evidence type="ECO:0000256" key="9">
    <source>
        <dbReference type="ARBA" id="ARBA00022982"/>
    </source>
</evidence>
<gene>
    <name evidence="14" type="ORF">SAMN06265379_103380</name>
</gene>
<keyword evidence="12 13" id="KW-0472">Membrane</keyword>
<dbReference type="GO" id="GO:0020037">
    <property type="term" value="F:heme binding"/>
    <property type="evidence" value="ECO:0007669"/>
    <property type="project" value="TreeGrafter"/>
</dbReference>
<proteinExistence type="inferred from homology"/>
<evidence type="ECO:0000256" key="11">
    <source>
        <dbReference type="ARBA" id="ARBA00023004"/>
    </source>
</evidence>
<keyword evidence="6 13" id="KW-0349">Heme</keyword>
<feature type="transmembrane region" description="Helical" evidence="13">
    <location>
        <begin position="59"/>
        <end position="78"/>
    </location>
</feature>
<keyword evidence="8 13" id="KW-0479">Metal-binding</keyword>
<dbReference type="PANTHER" id="PTHR30365:SF0">
    <property type="entry name" value="CYTOCHROME BD-I UBIQUINOL OXIDASE SUBUNIT 1"/>
    <property type="match status" value="1"/>
</dbReference>
<dbReference type="Proteomes" id="UP000319040">
    <property type="component" value="Unassembled WGS sequence"/>
</dbReference>
<dbReference type="RefSeq" id="WP_142533064.1">
    <property type="nucleotide sequence ID" value="NZ_FXTB01000003.1"/>
</dbReference>
<dbReference type="GO" id="GO:0019646">
    <property type="term" value="P:aerobic electron transport chain"/>
    <property type="evidence" value="ECO:0007669"/>
    <property type="project" value="InterPro"/>
</dbReference>
<reference evidence="14 15" key="1">
    <citation type="submission" date="2017-05" db="EMBL/GenBank/DDBJ databases">
        <authorList>
            <person name="Varghese N."/>
            <person name="Submissions S."/>
        </authorList>
    </citation>
    <scope>NUCLEOTIDE SEQUENCE [LARGE SCALE GENOMIC DNA]</scope>
    <source>
        <strain evidence="14 15">DSM 27040</strain>
    </source>
</reference>
<dbReference type="AlphaFoldDB" id="A0A521CPX8"/>
<evidence type="ECO:0000313" key="15">
    <source>
        <dbReference type="Proteomes" id="UP000319040"/>
    </source>
</evidence>
<dbReference type="EMBL" id="FXTB01000003">
    <property type="protein sequence ID" value="SMO61524.1"/>
    <property type="molecule type" value="Genomic_DNA"/>
</dbReference>
<dbReference type="GO" id="GO:0016682">
    <property type="term" value="F:oxidoreductase activity, acting on diphenols and related substances as donors, oxygen as acceptor"/>
    <property type="evidence" value="ECO:0007669"/>
    <property type="project" value="TreeGrafter"/>
</dbReference>
<name>A0A521CPX8_SACCC</name>
<comment type="similarity">
    <text evidence="2 13">Belongs to the cytochrome ubiquinol oxidase subunit 1 family.</text>
</comment>
<evidence type="ECO:0000256" key="1">
    <source>
        <dbReference type="ARBA" id="ARBA00004429"/>
    </source>
</evidence>
<evidence type="ECO:0000256" key="10">
    <source>
        <dbReference type="ARBA" id="ARBA00022989"/>
    </source>
</evidence>
<evidence type="ECO:0000256" key="13">
    <source>
        <dbReference type="PIRNR" id="PIRNR006446"/>
    </source>
</evidence>
<keyword evidence="10 13" id="KW-1133">Transmembrane helix</keyword>
<keyword evidence="4 13" id="KW-1003">Cell membrane</keyword>
<organism evidence="14 15">
    <name type="scientific">Saccharicrinis carchari</name>
    <dbReference type="NCBI Taxonomy" id="1168039"/>
    <lineage>
        <taxon>Bacteria</taxon>
        <taxon>Pseudomonadati</taxon>
        <taxon>Bacteroidota</taxon>
        <taxon>Bacteroidia</taxon>
        <taxon>Marinilabiliales</taxon>
        <taxon>Marinilabiliaceae</taxon>
        <taxon>Saccharicrinis</taxon>
    </lineage>
</organism>
<evidence type="ECO:0000256" key="8">
    <source>
        <dbReference type="ARBA" id="ARBA00022723"/>
    </source>
</evidence>
<keyword evidence="15" id="KW-1185">Reference proteome</keyword>
<feature type="transmembrane region" description="Helical" evidence="13">
    <location>
        <begin position="225"/>
        <end position="243"/>
    </location>
</feature>
<evidence type="ECO:0000256" key="5">
    <source>
        <dbReference type="ARBA" id="ARBA00022519"/>
    </source>
</evidence>
<evidence type="ECO:0000256" key="2">
    <source>
        <dbReference type="ARBA" id="ARBA00009819"/>
    </source>
</evidence>
<protein>
    <submittedName>
        <fullName evidence="14">Cytochrome bd-I ubiquinol oxidase subunit 1 apoprotein</fullName>
    </submittedName>
</protein>
<keyword evidence="11 13" id="KW-0408">Iron</keyword>
<keyword evidence="3 13" id="KW-0813">Transport</keyword>
<dbReference type="PANTHER" id="PTHR30365">
    <property type="entry name" value="CYTOCHROME D UBIQUINOL OXIDASE"/>
    <property type="match status" value="1"/>
</dbReference>
<feature type="transmembrane region" description="Helical" evidence="13">
    <location>
        <begin position="189"/>
        <end position="213"/>
    </location>
</feature>
<dbReference type="PIRSF" id="PIRSF006446">
    <property type="entry name" value="Cyt_quinol_oxidase_1"/>
    <property type="match status" value="1"/>
</dbReference>
<evidence type="ECO:0000256" key="4">
    <source>
        <dbReference type="ARBA" id="ARBA00022475"/>
    </source>
</evidence>
<feature type="transmembrane region" description="Helical" evidence="13">
    <location>
        <begin position="20"/>
        <end position="39"/>
    </location>
</feature>
<evidence type="ECO:0000256" key="6">
    <source>
        <dbReference type="ARBA" id="ARBA00022617"/>
    </source>
</evidence>
<keyword evidence="7 13" id="KW-0812">Transmembrane</keyword>
<sequence length="532" mass="59970">MLESLDLSLVNWSRGQFALTAMYHWIFVPLTLGLGFILAFMETRYVQTGDPEWKRITKFWMKLFGINFAIGVATGIILEFEFGTNWSNYSWFVGDIFGAPLAIEGIMAFFLESTFIAVMFFGWNKVSKKAHLISTWLVAVGASLSAVWILVANAWMQDPRGMRFNPDTARNEMVSFWDVILSPTAVTKFLHTTTSGFVLASVFVVGVSAWFLLKRREVLFAKRSMVVAATFGVISSIMLIATGDSSAREMAETQPMKFAAMEALYEGQTNAPLIAIGLIGDPQDDPMDSTAREDFKIKIEIPNALSYMAFLKADAFVAGIKDLVLGNEKHGIMSYKEKIKRGYEAQQTLAQYKKAKKENSEDLPMLRAKFEDQEWIDNYFNYFGYGSYYDPDPTQLEKNAFKIVPPISLSFYSFHIMVILGGHFLLLFMIVLWLLYKNKLANNKIVLWTAVWSIPLAYVASQAGWIVAEVGRQPWVVQDLMTTAMAVSQIDTGSVMITFWLFAFTFTALLVAEIKIMTKQIKIGPTKQGGKQ</sequence>
<feature type="transmembrane region" description="Helical" evidence="13">
    <location>
        <begin position="488"/>
        <end position="512"/>
    </location>
</feature>
<dbReference type="GO" id="GO:0009055">
    <property type="term" value="F:electron transfer activity"/>
    <property type="evidence" value="ECO:0007669"/>
    <property type="project" value="UniProtKB-UniRule"/>
</dbReference>
<evidence type="ECO:0000256" key="12">
    <source>
        <dbReference type="ARBA" id="ARBA00023136"/>
    </source>
</evidence>
<evidence type="ECO:0000256" key="7">
    <source>
        <dbReference type="ARBA" id="ARBA00022692"/>
    </source>
</evidence>